<dbReference type="Pfam" id="PF01302">
    <property type="entry name" value="CAP_GLY"/>
    <property type="match status" value="1"/>
</dbReference>
<dbReference type="SMART" id="SM01052">
    <property type="entry name" value="CAP_GLY"/>
    <property type="match status" value="1"/>
</dbReference>
<sequence length="172" mass="19062">MNQEWTYRPPVLVGERIVWLGGDTTPEPGEPCNYHPHHGTVSWIGRVSEIGNDWIVGVEFELDMAGGCDGTWKGRKLFSCPKMRGLFLPVASVIKEKEFYSKKDCLPSNTTSVTAPVSSNTSQSQTNIDLSLAPEPPPPKNKMPLHSPSIIHSRNAKKVRKSCVDWLVSICC</sequence>
<feature type="compositionally biased region" description="Polar residues" evidence="1">
    <location>
        <begin position="110"/>
        <end position="129"/>
    </location>
</feature>
<organism evidence="3">
    <name type="scientific">Scylla olivacea</name>
    <name type="common">Orange mud crab</name>
    <name type="synonym">Cancer olivacea</name>
    <dbReference type="NCBI Taxonomy" id="85551"/>
    <lineage>
        <taxon>Eukaryota</taxon>
        <taxon>Metazoa</taxon>
        <taxon>Ecdysozoa</taxon>
        <taxon>Arthropoda</taxon>
        <taxon>Crustacea</taxon>
        <taxon>Multicrustacea</taxon>
        <taxon>Malacostraca</taxon>
        <taxon>Eumalacostraca</taxon>
        <taxon>Eucarida</taxon>
        <taxon>Decapoda</taxon>
        <taxon>Pleocyemata</taxon>
        <taxon>Brachyura</taxon>
        <taxon>Eubrachyura</taxon>
        <taxon>Portunoidea</taxon>
        <taxon>Portunidae</taxon>
        <taxon>Portuninae</taxon>
        <taxon>Scylla</taxon>
    </lineage>
</organism>
<feature type="domain" description="CAP-Gly" evidence="2">
    <location>
        <begin position="46"/>
        <end position="89"/>
    </location>
</feature>
<dbReference type="Gene3D" id="2.30.30.190">
    <property type="entry name" value="CAP Gly-rich-like domain"/>
    <property type="match status" value="1"/>
</dbReference>
<proteinExistence type="predicted"/>
<dbReference type="InterPro" id="IPR036859">
    <property type="entry name" value="CAP-Gly_dom_sf"/>
</dbReference>
<dbReference type="InterPro" id="IPR000938">
    <property type="entry name" value="CAP-Gly_domain"/>
</dbReference>
<accession>A0A0P4WGS4</accession>
<evidence type="ECO:0000259" key="2">
    <source>
        <dbReference type="PROSITE" id="PS50245"/>
    </source>
</evidence>
<protein>
    <recommendedName>
        <fullName evidence="2">CAP-Gly domain-containing protein</fullName>
    </recommendedName>
</protein>
<dbReference type="SUPFAM" id="SSF74924">
    <property type="entry name" value="Cap-Gly domain"/>
    <property type="match status" value="1"/>
</dbReference>
<dbReference type="EMBL" id="GDRN01047235">
    <property type="protein sequence ID" value="JAI66735.1"/>
    <property type="molecule type" value="Transcribed_RNA"/>
</dbReference>
<dbReference type="EMBL" id="GDRN01047236">
    <property type="protein sequence ID" value="JAI66734.1"/>
    <property type="molecule type" value="Transcribed_RNA"/>
</dbReference>
<dbReference type="AlphaFoldDB" id="A0A0P4WGS4"/>
<name>A0A0P4WGS4_SCYOL</name>
<reference evidence="3" key="1">
    <citation type="submission" date="2015-09" db="EMBL/GenBank/DDBJ databases">
        <title>Scylla olivacea transcriptome.</title>
        <authorList>
            <person name="Ikhwanuddin M."/>
        </authorList>
    </citation>
    <scope>NUCLEOTIDE SEQUENCE</scope>
</reference>
<feature type="region of interest" description="Disordered" evidence="1">
    <location>
        <begin position="110"/>
        <end position="145"/>
    </location>
</feature>
<evidence type="ECO:0000313" key="3">
    <source>
        <dbReference type="EMBL" id="JAI66734.1"/>
    </source>
</evidence>
<evidence type="ECO:0000256" key="1">
    <source>
        <dbReference type="SAM" id="MobiDB-lite"/>
    </source>
</evidence>
<dbReference type="PROSITE" id="PS50245">
    <property type="entry name" value="CAP_GLY_2"/>
    <property type="match status" value="1"/>
</dbReference>